<keyword evidence="8" id="KW-1185">Reference proteome</keyword>
<feature type="signal peptide" evidence="5">
    <location>
        <begin position="1"/>
        <end position="19"/>
    </location>
</feature>
<comment type="cofactor">
    <cofactor evidence="3">
        <name>Zn(2+)</name>
        <dbReference type="ChEBI" id="CHEBI:29105"/>
    </cofactor>
    <text evidence="3">Binds 1 zinc ion per subunit.</text>
</comment>
<reference evidence="7 8" key="1">
    <citation type="submission" date="2022-04" db="EMBL/GenBank/DDBJ databases">
        <title>Halobacillus sp. isolated from saltern.</title>
        <authorList>
            <person name="Won M."/>
            <person name="Lee C.-M."/>
            <person name="Woen H.-Y."/>
            <person name="Kwon S.-W."/>
        </authorList>
    </citation>
    <scope>NUCLEOTIDE SEQUENCE [LARGE SCALE GENOMIC DNA]</scope>
    <source>
        <strain evidence="7 8">SSBR10-3</strain>
    </source>
</reference>
<sequence>MKRWIYFSLPLLVLLLVAACGDSSGEGEGDSESLADEENASENNDSSGEKEAGQETLTVHLKDKEGKEVGTAALEQEDKGVQIDLEASGLPEGEHGFHIHEKGACEQPDFKSAGGHFNPADVSHGTKSEDGPHAGDLKNINVGAEGSIQKQVTNEKVTLKKGEKNSLLKEGGTALVIHSGADDYKSQPSGDAGKRIACGVISE</sequence>
<dbReference type="RefSeq" id="WP_244709655.1">
    <property type="nucleotide sequence ID" value="NZ_CP095073.1"/>
</dbReference>
<dbReference type="InterPro" id="IPR024134">
    <property type="entry name" value="SOD_Cu/Zn_/chaperone"/>
</dbReference>
<evidence type="ECO:0000256" key="2">
    <source>
        <dbReference type="ARBA" id="ARBA00024900"/>
    </source>
</evidence>
<proteinExistence type="inferred from homology"/>
<keyword evidence="5" id="KW-0732">Signal</keyword>
<dbReference type="InterPro" id="IPR018152">
    <property type="entry name" value="SOD_Cu/Zn_BS"/>
</dbReference>
<evidence type="ECO:0000256" key="3">
    <source>
        <dbReference type="RuleBase" id="RU000393"/>
    </source>
</evidence>
<dbReference type="PROSITE" id="PS51257">
    <property type="entry name" value="PROKAR_LIPOPROTEIN"/>
    <property type="match status" value="1"/>
</dbReference>
<evidence type="ECO:0000256" key="1">
    <source>
        <dbReference type="ARBA" id="ARBA00010457"/>
    </source>
</evidence>
<dbReference type="Gene3D" id="2.60.40.200">
    <property type="entry name" value="Superoxide dismutase, copper/zinc binding domain"/>
    <property type="match status" value="1"/>
</dbReference>
<dbReference type="PROSITE" id="PS00332">
    <property type="entry name" value="SOD_CU_ZN_2"/>
    <property type="match status" value="1"/>
</dbReference>
<dbReference type="Pfam" id="PF00080">
    <property type="entry name" value="Sod_Cu"/>
    <property type="match status" value="1"/>
</dbReference>
<gene>
    <name evidence="7" type="ORF">MUN89_19500</name>
</gene>
<dbReference type="PRINTS" id="PR00068">
    <property type="entry name" value="CUZNDISMTASE"/>
</dbReference>
<evidence type="ECO:0000256" key="5">
    <source>
        <dbReference type="SAM" id="SignalP"/>
    </source>
</evidence>
<evidence type="ECO:0000256" key="4">
    <source>
        <dbReference type="SAM" id="MobiDB-lite"/>
    </source>
</evidence>
<comment type="cofactor">
    <cofactor evidence="3">
        <name>Cu cation</name>
        <dbReference type="ChEBI" id="CHEBI:23378"/>
    </cofactor>
    <text evidence="3">Binds 1 copper ion per subunit.</text>
</comment>
<dbReference type="EMBL" id="CP095073">
    <property type="protein sequence ID" value="UOQ44026.1"/>
    <property type="molecule type" value="Genomic_DNA"/>
</dbReference>
<dbReference type="PANTHER" id="PTHR10003">
    <property type="entry name" value="SUPEROXIDE DISMUTASE CU-ZN -RELATED"/>
    <property type="match status" value="1"/>
</dbReference>
<keyword evidence="3" id="KW-0862">Zinc</keyword>
<feature type="chain" id="PRO_5046564684" description="Superoxide dismutase [Cu-Zn]" evidence="5">
    <location>
        <begin position="20"/>
        <end position="203"/>
    </location>
</feature>
<name>A0ABY4EIV4_9BACI</name>
<comment type="catalytic activity">
    <reaction evidence="3">
        <text>2 superoxide + 2 H(+) = H2O2 + O2</text>
        <dbReference type="Rhea" id="RHEA:20696"/>
        <dbReference type="ChEBI" id="CHEBI:15378"/>
        <dbReference type="ChEBI" id="CHEBI:15379"/>
        <dbReference type="ChEBI" id="CHEBI:16240"/>
        <dbReference type="ChEBI" id="CHEBI:18421"/>
        <dbReference type="EC" id="1.15.1.1"/>
    </reaction>
</comment>
<comment type="similarity">
    <text evidence="1 3">Belongs to the Cu-Zn superoxide dismutase family.</text>
</comment>
<keyword evidence="3" id="KW-0186">Copper</keyword>
<dbReference type="CDD" id="cd00305">
    <property type="entry name" value="Cu-Zn_Superoxide_Dismutase"/>
    <property type="match status" value="1"/>
</dbReference>
<protein>
    <recommendedName>
        <fullName evidence="3">Superoxide dismutase [Cu-Zn]</fullName>
        <ecNumber evidence="3">1.15.1.1</ecNumber>
    </recommendedName>
</protein>
<evidence type="ECO:0000313" key="8">
    <source>
        <dbReference type="Proteomes" id="UP000831787"/>
    </source>
</evidence>
<dbReference type="EC" id="1.15.1.1" evidence="3"/>
<dbReference type="InterPro" id="IPR036423">
    <property type="entry name" value="SOD-like_Cu/Zn_dom_sf"/>
</dbReference>
<organism evidence="7 8">
    <name type="scientific">Halobacillus salinarum</name>
    <dbReference type="NCBI Taxonomy" id="2932257"/>
    <lineage>
        <taxon>Bacteria</taxon>
        <taxon>Bacillati</taxon>
        <taxon>Bacillota</taxon>
        <taxon>Bacilli</taxon>
        <taxon>Bacillales</taxon>
        <taxon>Bacillaceae</taxon>
        <taxon>Halobacillus</taxon>
    </lineage>
</organism>
<evidence type="ECO:0000313" key="7">
    <source>
        <dbReference type="EMBL" id="UOQ44026.1"/>
    </source>
</evidence>
<keyword evidence="3" id="KW-0560">Oxidoreductase</keyword>
<keyword evidence="3" id="KW-0479">Metal-binding</keyword>
<dbReference type="SUPFAM" id="SSF49329">
    <property type="entry name" value="Cu,Zn superoxide dismutase-like"/>
    <property type="match status" value="1"/>
</dbReference>
<evidence type="ECO:0000259" key="6">
    <source>
        <dbReference type="Pfam" id="PF00080"/>
    </source>
</evidence>
<dbReference type="Proteomes" id="UP000831787">
    <property type="component" value="Chromosome"/>
</dbReference>
<comment type="function">
    <text evidence="2">Destroys radicals which are normally produced within the cells and which are toxic to biological systems. May play a role in favoring mycobacterial survival in phagocytes.</text>
</comment>
<feature type="domain" description="Superoxide dismutase copper/zinc binding" evidence="6">
    <location>
        <begin position="70"/>
        <end position="201"/>
    </location>
</feature>
<dbReference type="InterPro" id="IPR001424">
    <property type="entry name" value="SOD_Cu_Zn_dom"/>
</dbReference>
<feature type="compositionally biased region" description="Acidic residues" evidence="4">
    <location>
        <begin position="25"/>
        <end position="40"/>
    </location>
</feature>
<feature type="region of interest" description="Disordered" evidence="4">
    <location>
        <begin position="22"/>
        <end position="80"/>
    </location>
</feature>
<accession>A0ABY4EIV4</accession>